<proteinExistence type="predicted"/>
<name>A0ABX1JI45_9PSEU</name>
<organism evidence="1 2">
    <name type="scientific">Amycolatopsis acididurans</name>
    <dbReference type="NCBI Taxonomy" id="2724524"/>
    <lineage>
        <taxon>Bacteria</taxon>
        <taxon>Bacillati</taxon>
        <taxon>Actinomycetota</taxon>
        <taxon>Actinomycetes</taxon>
        <taxon>Pseudonocardiales</taxon>
        <taxon>Pseudonocardiaceae</taxon>
        <taxon>Amycolatopsis</taxon>
    </lineage>
</organism>
<evidence type="ECO:0000313" key="2">
    <source>
        <dbReference type="Proteomes" id="UP000715441"/>
    </source>
</evidence>
<reference evidence="1 2" key="1">
    <citation type="submission" date="2020-04" db="EMBL/GenBank/DDBJ databases">
        <title>Novel species.</title>
        <authorList>
            <person name="Teo W.F.A."/>
            <person name="Lipun K."/>
            <person name="Srisuk N."/>
            <person name="Duangmal K."/>
        </authorList>
    </citation>
    <scope>NUCLEOTIDE SEQUENCE [LARGE SCALE GENOMIC DNA]</scope>
    <source>
        <strain evidence="1 2">K13G38</strain>
    </source>
</reference>
<comment type="caution">
    <text evidence="1">The sequence shown here is derived from an EMBL/GenBank/DDBJ whole genome shotgun (WGS) entry which is preliminary data.</text>
</comment>
<protein>
    <submittedName>
        <fullName evidence="1">DUF397 domain-containing protein</fullName>
    </submittedName>
</protein>
<keyword evidence="2" id="KW-1185">Reference proteome</keyword>
<accession>A0ABX1JI45</accession>
<dbReference type="EMBL" id="JAAXLS010000075">
    <property type="protein sequence ID" value="NKQ59044.1"/>
    <property type="molecule type" value="Genomic_DNA"/>
</dbReference>
<evidence type="ECO:0000313" key="1">
    <source>
        <dbReference type="EMBL" id="NKQ59044.1"/>
    </source>
</evidence>
<gene>
    <name evidence="1" type="ORF">HFP15_40000</name>
</gene>
<sequence>MHAEHAKPLASGSTGNCITIAARGGYISIQDDKLPGEERRARTQVYTPAELAAFVADAKAGRYDHLI</sequence>
<dbReference type="Proteomes" id="UP000715441">
    <property type="component" value="Unassembled WGS sequence"/>
</dbReference>